<feature type="domain" description="DUF5680" evidence="1">
    <location>
        <begin position="59"/>
        <end position="137"/>
    </location>
</feature>
<proteinExistence type="predicted"/>
<dbReference type="InterPro" id="IPR043735">
    <property type="entry name" value="DUF5680"/>
</dbReference>
<gene>
    <name evidence="2" type="ORF">UU50_C0006G0024</name>
</gene>
<evidence type="ECO:0000259" key="1">
    <source>
        <dbReference type="Pfam" id="PF18931"/>
    </source>
</evidence>
<sequence length="155" mass="17841">MDLEKIQAFFFQAMVEGWATCDQKIMIAEMPGYKAIPFRDGKLSLLDNYCVNPNSPYSAGTTTIWHQDLPVWLMNYGGWYDKRAIAFLKRALSQTYNAHQFVGGRGPLVYTEGNLIYVNHVRLNDFRKFEGREEVLDADIGESLGFHQYWGMSLI</sequence>
<dbReference type="Proteomes" id="UP000033930">
    <property type="component" value="Unassembled WGS sequence"/>
</dbReference>
<dbReference type="EMBL" id="LCAW01000006">
    <property type="protein sequence ID" value="KKR99421.1"/>
    <property type="molecule type" value="Genomic_DNA"/>
</dbReference>
<comment type="caution">
    <text evidence="2">The sequence shown here is derived from an EMBL/GenBank/DDBJ whole genome shotgun (WGS) entry which is preliminary data.</text>
</comment>
<dbReference type="AlphaFoldDB" id="A0A0G0VII9"/>
<protein>
    <recommendedName>
        <fullName evidence="1">DUF5680 domain-containing protein</fullName>
    </recommendedName>
</protein>
<dbReference type="Pfam" id="PF18931">
    <property type="entry name" value="DUF5680"/>
    <property type="match status" value="1"/>
</dbReference>
<reference evidence="2 3" key="1">
    <citation type="journal article" date="2015" name="Nature">
        <title>rRNA introns, odd ribosomes, and small enigmatic genomes across a large radiation of phyla.</title>
        <authorList>
            <person name="Brown C.T."/>
            <person name="Hug L.A."/>
            <person name="Thomas B.C."/>
            <person name="Sharon I."/>
            <person name="Castelle C.J."/>
            <person name="Singh A."/>
            <person name="Wilkins M.J."/>
            <person name="Williams K.H."/>
            <person name="Banfield J.F."/>
        </authorList>
    </citation>
    <scope>NUCLEOTIDE SEQUENCE [LARGE SCALE GENOMIC DNA]</scope>
</reference>
<accession>A0A0G0VII9</accession>
<evidence type="ECO:0000313" key="2">
    <source>
        <dbReference type="EMBL" id="KKR99421.1"/>
    </source>
</evidence>
<organism evidence="2 3">
    <name type="scientific">Candidatus Uhrbacteria bacterium GW2011_GWC1_41_20</name>
    <dbReference type="NCBI Taxonomy" id="1618983"/>
    <lineage>
        <taxon>Bacteria</taxon>
        <taxon>Candidatus Uhriibacteriota</taxon>
    </lineage>
</organism>
<evidence type="ECO:0000313" key="3">
    <source>
        <dbReference type="Proteomes" id="UP000033930"/>
    </source>
</evidence>
<name>A0A0G0VII9_9BACT</name>